<feature type="transmembrane region" description="Helical" evidence="6">
    <location>
        <begin position="67"/>
        <end position="92"/>
    </location>
</feature>
<dbReference type="EMBL" id="RSCD01000008">
    <property type="protein sequence ID" value="RSH91173.1"/>
    <property type="molecule type" value="Genomic_DNA"/>
</dbReference>
<comment type="caution">
    <text evidence="7">The sequence shown here is derived from an EMBL/GenBank/DDBJ whole genome shotgun (WGS) entry which is preliminary data.</text>
</comment>
<feature type="transmembrane region" description="Helical" evidence="6">
    <location>
        <begin position="104"/>
        <end position="126"/>
    </location>
</feature>
<evidence type="ECO:0000313" key="8">
    <source>
        <dbReference type="Proteomes" id="UP000279259"/>
    </source>
</evidence>
<feature type="transmembrane region" description="Helical" evidence="6">
    <location>
        <begin position="193"/>
        <end position="209"/>
    </location>
</feature>
<gene>
    <name evidence="7" type="ORF">EHS25_009472</name>
</gene>
<feature type="transmembrane region" description="Helical" evidence="6">
    <location>
        <begin position="34"/>
        <end position="55"/>
    </location>
</feature>
<proteinExistence type="predicted"/>
<evidence type="ECO:0000256" key="6">
    <source>
        <dbReference type="SAM" id="Phobius"/>
    </source>
</evidence>
<evidence type="ECO:0000256" key="1">
    <source>
        <dbReference type="ARBA" id="ARBA00004127"/>
    </source>
</evidence>
<feature type="transmembrane region" description="Helical" evidence="6">
    <location>
        <begin position="229"/>
        <end position="250"/>
    </location>
</feature>
<feature type="region of interest" description="Disordered" evidence="5">
    <location>
        <begin position="1"/>
        <end position="24"/>
    </location>
</feature>
<dbReference type="Proteomes" id="UP000279259">
    <property type="component" value="Unassembled WGS sequence"/>
</dbReference>
<reference evidence="7 8" key="1">
    <citation type="submission" date="2018-11" db="EMBL/GenBank/DDBJ databases">
        <title>Genome sequence of Saitozyma podzolica DSM 27192.</title>
        <authorList>
            <person name="Aliyu H."/>
            <person name="Gorte O."/>
            <person name="Ochsenreither K."/>
        </authorList>
    </citation>
    <scope>NUCLEOTIDE SEQUENCE [LARGE SCALE GENOMIC DNA]</scope>
    <source>
        <strain evidence="7 8">DSM 27192</strain>
    </source>
</reference>
<dbReference type="GO" id="GO:0012505">
    <property type="term" value="C:endomembrane system"/>
    <property type="evidence" value="ECO:0007669"/>
    <property type="project" value="UniProtKB-SubCell"/>
</dbReference>
<dbReference type="InterPro" id="IPR006838">
    <property type="entry name" value="ADTRP_AIG1"/>
</dbReference>
<evidence type="ECO:0000256" key="2">
    <source>
        <dbReference type="ARBA" id="ARBA00022692"/>
    </source>
</evidence>
<evidence type="ECO:0000313" key="7">
    <source>
        <dbReference type="EMBL" id="RSH91173.1"/>
    </source>
</evidence>
<keyword evidence="8" id="KW-1185">Reference proteome</keyword>
<keyword evidence="2 6" id="KW-0812">Transmembrane</keyword>
<dbReference type="PANTHER" id="PTHR10989:SF16">
    <property type="entry name" value="AT02829P-RELATED"/>
    <property type="match status" value="1"/>
</dbReference>
<evidence type="ECO:0000256" key="5">
    <source>
        <dbReference type="SAM" id="MobiDB-lite"/>
    </source>
</evidence>
<evidence type="ECO:0008006" key="9">
    <source>
        <dbReference type="Google" id="ProtNLM"/>
    </source>
</evidence>
<name>A0A427YJD6_9TREE</name>
<keyword evidence="4 6" id="KW-0472">Membrane</keyword>
<sequence length="255" mass="28683">MSRTNPPVGSMHHTYPVPRTTQLPTDAKPKYGRLFFHVAVAGMMVRGFLGLNDLAAGKHIEYQFGGFFQYLTIVGLMTSGVVMMLSAINDLLPATTFIRPIKRSLLLFSMPVEIVITSIYWTLVAIKPELMFPPNPDLLDPFREGEPTTASADLLFRIPLWMDFSMHALPAISLLIDFFLFERRYKPPASTRGATLLALCFGTSYSLWVEYCATINEKFPYPFLNVMDPIQRVVMYSFSTALSLAAFRALNALHV</sequence>
<dbReference type="GO" id="GO:0016020">
    <property type="term" value="C:membrane"/>
    <property type="evidence" value="ECO:0007669"/>
    <property type="project" value="InterPro"/>
</dbReference>
<evidence type="ECO:0000256" key="4">
    <source>
        <dbReference type="ARBA" id="ARBA00023136"/>
    </source>
</evidence>
<organism evidence="7 8">
    <name type="scientific">Saitozyma podzolica</name>
    <dbReference type="NCBI Taxonomy" id="1890683"/>
    <lineage>
        <taxon>Eukaryota</taxon>
        <taxon>Fungi</taxon>
        <taxon>Dikarya</taxon>
        <taxon>Basidiomycota</taxon>
        <taxon>Agaricomycotina</taxon>
        <taxon>Tremellomycetes</taxon>
        <taxon>Tremellales</taxon>
        <taxon>Trimorphomycetaceae</taxon>
        <taxon>Saitozyma</taxon>
    </lineage>
</organism>
<comment type="subcellular location">
    <subcellularLocation>
        <location evidence="1">Endomembrane system</location>
        <topology evidence="1">Multi-pass membrane protein</topology>
    </subcellularLocation>
</comment>
<keyword evidence="3 6" id="KW-1133">Transmembrane helix</keyword>
<dbReference type="PANTHER" id="PTHR10989">
    <property type="entry name" value="ANDROGEN-INDUCED PROTEIN 1-RELATED"/>
    <property type="match status" value="1"/>
</dbReference>
<protein>
    <recommendedName>
        <fullName evidence="9">FAR-17a/AIG1-like protein</fullName>
    </recommendedName>
</protein>
<evidence type="ECO:0000256" key="3">
    <source>
        <dbReference type="ARBA" id="ARBA00022989"/>
    </source>
</evidence>
<dbReference type="AlphaFoldDB" id="A0A427YJD6"/>
<dbReference type="OrthoDB" id="1898221at2759"/>
<dbReference type="Pfam" id="PF04750">
    <property type="entry name" value="Far-17a_AIG1"/>
    <property type="match status" value="1"/>
</dbReference>
<feature type="transmembrane region" description="Helical" evidence="6">
    <location>
        <begin position="164"/>
        <end position="181"/>
    </location>
</feature>
<accession>A0A427YJD6</accession>